<evidence type="ECO:0000259" key="8">
    <source>
        <dbReference type="SMART" id="SM00803"/>
    </source>
</evidence>
<dbReference type="Gene3D" id="1.25.40.770">
    <property type="entry name" value="TAF6, C-terminal HEAT repeat domain"/>
    <property type="match status" value="1"/>
</dbReference>
<dbReference type="Gene3D" id="1.10.20.10">
    <property type="entry name" value="Histone, subunit A"/>
    <property type="match status" value="1"/>
</dbReference>
<reference evidence="9" key="1">
    <citation type="submission" date="2023-10" db="EMBL/GenBank/DDBJ databases">
        <title>Genome assembly of Pristionchus species.</title>
        <authorList>
            <person name="Yoshida K."/>
            <person name="Sommer R.J."/>
        </authorList>
    </citation>
    <scope>NUCLEOTIDE SEQUENCE</scope>
    <source>
        <strain evidence="9">RS0144</strain>
    </source>
</reference>
<comment type="subcellular location">
    <subcellularLocation>
        <location evidence="1">Nucleus</location>
    </subcellularLocation>
</comment>
<keyword evidence="10" id="KW-1185">Reference proteome</keyword>
<dbReference type="PANTHER" id="PTHR10221:SF9">
    <property type="entry name" value="TRANSCRIPTION INITIATION FACTOR TFIID SUBUNIT 6"/>
    <property type="match status" value="1"/>
</dbReference>
<comment type="similarity">
    <text evidence="2">Belongs to the TAF6 family.</text>
</comment>
<dbReference type="InterPro" id="IPR046344">
    <property type="entry name" value="TAF6_C_sf"/>
</dbReference>
<feature type="non-terminal residue" evidence="9">
    <location>
        <position position="1"/>
    </location>
</feature>
<dbReference type="SUPFAM" id="SSF47113">
    <property type="entry name" value="Histone-fold"/>
    <property type="match status" value="1"/>
</dbReference>
<dbReference type="FunFam" id="1.25.40.770:FF:000001">
    <property type="entry name" value="Transcription initiation factor TFIID subunit 6"/>
    <property type="match status" value="1"/>
</dbReference>
<proteinExistence type="inferred from homology"/>
<dbReference type="SMART" id="SM00803">
    <property type="entry name" value="TAF"/>
    <property type="match status" value="1"/>
</dbReference>
<dbReference type="GO" id="GO:0016251">
    <property type="term" value="F:RNA polymerase II general transcription initiation factor activity"/>
    <property type="evidence" value="ECO:0007669"/>
    <property type="project" value="InterPro"/>
</dbReference>
<keyword evidence="3" id="KW-0805">Transcription regulation</keyword>
<dbReference type="GO" id="GO:0046982">
    <property type="term" value="F:protein heterodimerization activity"/>
    <property type="evidence" value="ECO:0007669"/>
    <property type="project" value="InterPro"/>
</dbReference>
<dbReference type="InterPro" id="IPR011442">
    <property type="entry name" value="TAF6_C"/>
</dbReference>
<protein>
    <recommendedName>
        <fullName evidence="6">Transcription initiation factor TFIID subunit 6</fullName>
    </recommendedName>
</protein>
<dbReference type="GO" id="GO:0003713">
    <property type="term" value="F:transcription coactivator activity"/>
    <property type="evidence" value="ECO:0007669"/>
    <property type="project" value="TreeGrafter"/>
</dbReference>
<feature type="compositionally biased region" description="Low complexity" evidence="7">
    <location>
        <begin position="1"/>
        <end position="17"/>
    </location>
</feature>
<keyword evidence="5" id="KW-0539">Nucleus</keyword>
<dbReference type="GO" id="GO:0051123">
    <property type="term" value="P:RNA polymerase II preinitiation complex assembly"/>
    <property type="evidence" value="ECO:0007669"/>
    <property type="project" value="TreeGrafter"/>
</dbReference>
<dbReference type="CDD" id="cd08050">
    <property type="entry name" value="TAF6C"/>
    <property type="match status" value="1"/>
</dbReference>
<evidence type="ECO:0000256" key="5">
    <source>
        <dbReference type="ARBA" id="ARBA00023242"/>
    </source>
</evidence>
<evidence type="ECO:0000256" key="7">
    <source>
        <dbReference type="SAM" id="MobiDB-lite"/>
    </source>
</evidence>
<keyword evidence="4" id="KW-0804">Transcription</keyword>
<evidence type="ECO:0000256" key="1">
    <source>
        <dbReference type="ARBA" id="ARBA00004123"/>
    </source>
</evidence>
<evidence type="ECO:0000313" key="10">
    <source>
        <dbReference type="Proteomes" id="UP001432027"/>
    </source>
</evidence>
<dbReference type="AlphaFoldDB" id="A0AAV5UL14"/>
<dbReference type="GO" id="GO:0046695">
    <property type="term" value="C:SLIK (SAGA-like) complex"/>
    <property type="evidence" value="ECO:0007669"/>
    <property type="project" value="InterPro"/>
</dbReference>
<dbReference type="Pfam" id="PF02969">
    <property type="entry name" value="TAF"/>
    <property type="match status" value="1"/>
</dbReference>
<organism evidence="9 10">
    <name type="scientific">Pristionchus entomophagus</name>
    <dbReference type="NCBI Taxonomy" id="358040"/>
    <lineage>
        <taxon>Eukaryota</taxon>
        <taxon>Metazoa</taxon>
        <taxon>Ecdysozoa</taxon>
        <taxon>Nematoda</taxon>
        <taxon>Chromadorea</taxon>
        <taxon>Rhabditida</taxon>
        <taxon>Rhabditina</taxon>
        <taxon>Diplogasteromorpha</taxon>
        <taxon>Diplogasteroidea</taxon>
        <taxon>Neodiplogasteridae</taxon>
        <taxon>Pristionchus</taxon>
    </lineage>
</organism>
<dbReference type="PANTHER" id="PTHR10221">
    <property type="entry name" value="TRANSCRIPTION INITIATION FACTOR TFIID SUBUNIT 6"/>
    <property type="match status" value="1"/>
</dbReference>
<dbReference type="Pfam" id="PF07571">
    <property type="entry name" value="TAF6_C"/>
    <property type="match status" value="1"/>
</dbReference>
<dbReference type="EMBL" id="BTSX01000006">
    <property type="protein sequence ID" value="GMT06895.1"/>
    <property type="molecule type" value="Genomic_DNA"/>
</dbReference>
<dbReference type="GO" id="GO:0005669">
    <property type="term" value="C:transcription factor TFIID complex"/>
    <property type="evidence" value="ECO:0007669"/>
    <property type="project" value="InterPro"/>
</dbReference>
<feature type="domain" description="TATA box binding protein associated factor (TAF) histone-like fold" evidence="8">
    <location>
        <begin position="26"/>
        <end position="89"/>
    </location>
</feature>
<dbReference type="InterPro" id="IPR004823">
    <property type="entry name" value="TAF_TATA-bd_Histone-like_dom"/>
</dbReference>
<gene>
    <name evidence="9" type="ORF">PENTCL1PPCAC_29069</name>
</gene>
<comment type="caution">
    <text evidence="9">The sequence shown here is derived from an EMBL/GenBank/DDBJ whole genome shotgun (WGS) entry which is preliminary data.</text>
</comment>
<evidence type="ECO:0000256" key="4">
    <source>
        <dbReference type="ARBA" id="ARBA00023163"/>
    </source>
</evidence>
<dbReference type="InterPro" id="IPR037796">
    <property type="entry name" value="TAF6"/>
</dbReference>
<dbReference type="InterPro" id="IPR009072">
    <property type="entry name" value="Histone-fold"/>
</dbReference>
<dbReference type="Proteomes" id="UP001432027">
    <property type="component" value="Unassembled WGS sequence"/>
</dbReference>
<sequence>VMASSSAGPSASSSQPAPALPAPLLPRFEQDWVKRVGESMGVTNLTPNGTLYIAEQITHLVKRIVYDGQKFALHGRRTKLKGKDIEAAMDLIGISELKPLGQILPEGHNLIHVPNPNGEDLFVPEEREFELSALAATPVPLLPVKPHIRAHWLAYNGKVPNIAENIAQGTSEDDPVDKKETEELKSAALAKVSRKETAGGSNNSAGMTFRHSAREIAMKETVQVQPPQVEVLSVEQQIYYKEIVEACVGTDDKKRQDALTSLEIDTGVQSLLPRLSVFIFDATRANIAQRCLSMLIYIGRIVRSLVVNKSVAIEPSLHHILPSLLSCMIGKHLCLRPEADNHWALRDFSSKTLIAILNRKEKDTMLKQRVFNVLREIFMDSASTYGQIYGTLMVINEVITDHNERFGIYNRFVDIMNACHPSAVQSQSEEMKMEAGRVYYYLAKMDQGMLRSYRLVSNNF</sequence>
<accession>A0AAV5UL14</accession>
<evidence type="ECO:0000313" key="9">
    <source>
        <dbReference type="EMBL" id="GMT06895.1"/>
    </source>
</evidence>
<feature type="region of interest" description="Disordered" evidence="7">
    <location>
        <begin position="1"/>
        <end position="22"/>
    </location>
</feature>
<evidence type="ECO:0000256" key="6">
    <source>
        <dbReference type="ARBA" id="ARBA00040091"/>
    </source>
</evidence>
<evidence type="ECO:0000256" key="2">
    <source>
        <dbReference type="ARBA" id="ARBA00007688"/>
    </source>
</evidence>
<dbReference type="GO" id="GO:0000124">
    <property type="term" value="C:SAGA complex"/>
    <property type="evidence" value="ECO:0007669"/>
    <property type="project" value="InterPro"/>
</dbReference>
<name>A0AAV5UL14_9BILA</name>
<evidence type="ECO:0000256" key="3">
    <source>
        <dbReference type="ARBA" id="ARBA00023015"/>
    </source>
</evidence>